<dbReference type="EMBL" id="BAAASE010000020">
    <property type="protein sequence ID" value="GAA2428153.1"/>
    <property type="molecule type" value="Genomic_DNA"/>
</dbReference>
<accession>A0ABP5WIH9</accession>
<evidence type="ECO:0000313" key="2">
    <source>
        <dbReference type="EMBL" id="GAA2428153.1"/>
    </source>
</evidence>
<comment type="caution">
    <text evidence="2">The sequence shown here is derived from an EMBL/GenBank/DDBJ whole genome shotgun (WGS) entry which is preliminary data.</text>
</comment>
<name>A0ABP5WIH9_9ACTN</name>
<evidence type="ECO:0000256" key="1">
    <source>
        <dbReference type="SAM" id="MobiDB-lite"/>
    </source>
</evidence>
<evidence type="ECO:0008006" key="4">
    <source>
        <dbReference type="Google" id="ProtNLM"/>
    </source>
</evidence>
<protein>
    <recommendedName>
        <fullName evidence="4">Ester cyclase</fullName>
    </recommendedName>
</protein>
<dbReference type="Gene3D" id="3.10.450.50">
    <property type="match status" value="1"/>
</dbReference>
<proteinExistence type="predicted"/>
<sequence length="76" mass="8246">MVNRAKATRSVWSGKISRAPQRTGTADRPAADAFINPVDITGTDIVRVVEGKITEIYHVEELLKLTQQISTGAQPA</sequence>
<gene>
    <name evidence="2" type="ORF">GCM10010255_83720</name>
</gene>
<evidence type="ECO:0000313" key="3">
    <source>
        <dbReference type="Proteomes" id="UP001499986"/>
    </source>
</evidence>
<organism evidence="2 3">
    <name type="scientific">Streptomyces coeruleofuscus</name>
    <dbReference type="NCBI Taxonomy" id="66879"/>
    <lineage>
        <taxon>Bacteria</taxon>
        <taxon>Bacillati</taxon>
        <taxon>Actinomycetota</taxon>
        <taxon>Actinomycetes</taxon>
        <taxon>Kitasatosporales</taxon>
        <taxon>Streptomycetaceae</taxon>
        <taxon>Streptomyces</taxon>
    </lineage>
</organism>
<dbReference type="Proteomes" id="UP001499986">
    <property type="component" value="Unassembled WGS sequence"/>
</dbReference>
<keyword evidence="3" id="KW-1185">Reference proteome</keyword>
<feature type="region of interest" description="Disordered" evidence="1">
    <location>
        <begin position="1"/>
        <end position="28"/>
    </location>
</feature>
<reference evidence="3" key="1">
    <citation type="journal article" date="2019" name="Int. J. Syst. Evol. Microbiol.">
        <title>The Global Catalogue of Microorganisms (GCM) 10K type strain sequencing project: providing services to taxonomists for standard genome sequencing and annotation.</title>
        <authorList>
            <consortium name="The Broad Institute Genomics Platform"/>
            <consortium name="The Broad Institute Genome Sequencing Center for Infectious Disease"/>
            <person name="Wu L."/>
            <person name="Ma J."/>
        </authorList>
    </citation>
    <scope>NUCLEOTIDE SEQUENCE [LARGE SCALE GENOMIC DNA]</scope>
    <source>
        <strain evidence="3">JCM 4358</strain>
    </source>
</reference>